<dbReference type="PANTHER" id="PTHR23021">
    <property type="entry name" value="SERPENTINE RECEPTOR, CLASS T"/>
    <property type="match status" value="1"/>
</dbReference>
<reference evidence="2" key="1">
    <citation type="submission" date="2023-06" db="EMBL/GenBank/DDBJ databases">
        <title>Genomic analysis of the entomopathogenic nematode Steinernema hermaphroditum.</title>
        <authorList>
            <person name="Schwarz E.M."/>
            <person name="Heppert J.K."/>
            <person name="Baniya A."/>
            <person name="Schwartz H.T."/>
            <person name="Tan C.-H."/>
            <person name="Antoshechkin I."/>
            <person name="Sternberg P.W."/>
            <person name="Goodrich-Blair H."/>
            <person name="Dillman A.R."/>
        </authorList>
    </citation>
    <scope>NUCLEOTIDE SEQUENCE</scope>
    <source>
        <strain evidence="2">PS9179</strain>
        <tissue evidence="2">Whole animal</tissue>
    </source>
</reference>
<comment type="caution">
    <text evidence="2">The sequence shown here is derived from an EMBL/GenBank/DDBJ whole genome shotgun (WGS) entry which is preliminary data.</text>
</comment>
<name>A0AA39IRQ4_9BILA</name>
<gene>
    <name evidence="2" type="ORF">QR680_010499</name>
</gene>
<keyword evidence="1" id="KW-1133">Transmembrane helix</keyword>
<feature type="transmembrane region" description="Helical" evidence="1">
    <location>
        <begin position="121"/>
        <end position="145"/>
    </location>
</feature>
<dbReference type="AlphaFoldDB" id="A0AA39IRQ4"/>
<evidence type="ECO:0000256" key="1">
    <source>
        <dbReference type="SAM" id="Phobius"/>
    </source>
</evidence>
<dbReference type="EMBL" id="JAUCMV010000001">
    <property type="protein sequence ID" value="KAK0427944.1"/>
    <property type="molecule type" value="Genomic_DNA"/>
</dbReference>
<dbReference type="Proteomes" id="UP001175271">
    <property type="component" value="Unassembled WGS sequence"/>
</dbReference>
<evidence type="ECO:0008006" key="4">
    <source>
        <dbReference type="Google" id="ProtNLM"/>
    </source>
</evidence>
<keyword evidence="3" id="KW-1185">Reference proteome</keyword>
<feature type="transmembrane region" description="Helical" evidence="1">
    <location>
        <begin position="214"/>
        <end position="235"/>
    </location>
</feature>
<protein>
    <recommendedName>
        <fullName evidence="4">G-protein coupled receptors family 1 profile domain-containing protein</fullName>
    </recommendedName>
</protein>
<feature type="transmembrane region" description="Helical" evidence="1">
    <location>
        <begin position="12"/>
        <end position="34"/>
    </location>
</feature>
<accession>A0AA39IRQ4</accession>
<feature type="transmembrane region" description="Helical" evidence="1">
    <location>
        <begin position="241"/>
        <end position="264"/>
    </location>
</feature>
<feature type="transmembrane region" description="Helical" evidence="1">
    <location>
        <begin position="89"/>
        <end position="109"/>
    </location>
</feature>
<evidence type="ECO:0000313" key="2">
    <source>
        <dbReference type="EMBL" id="KAK0427944.1"/>
    </source>
</evidence>
<sequence length="294" mass="33255">MDSRSVQIYIGSGYFLLSASILPVYLCILWIFLTESAFKNNFSYRIMTAIGVAQCTLITITAINGIMLICNSQFSYHIDKVLMAILEGAFNASVLLLLVLAINRFYIFYAIRWIPMKNAKIVFNLLVGLSWMVGLAFTVVLLTPYADLRFSLEEYGNVFVPADTVVSTLVLLCSTCALGLAFLFYMATVLVIVRRRFTVKTGTGTRLASSEIRLFIQGVVDFLFAIAIEVFFYCAPRTTEWMVAIEVAFVLYNGYLNPIAYILINRRVRNSLTHTMLFIKKRSVTEPSLFRSRT</sequence>
<feature type="transmembrane region" description="Helical" evidence="1">
    <location>
        <begin position="165"/>
        <end position="193"/>
    </location>
</feature>
<dbReference type="Gene3D" id="1.20.1070.10">
    <property type="entry name" value="Rhodopsin 7-helix transmembrane proteins"/>
    <property type="match status" value="1"/>
</dbReference>
<dbReference type="InterPro" id="IPR019425">
    <property type="entry name" value="7TM_GPCR_serpentine_rcpt_Srt"/>
</dbReference>
<evidence type="ECO:0000313" key="3">
    <source>
        <dbReference type="Proteomes" id="UP001175271"/>
    </source>
</evidence>
<organism evidence="2 3">
    <name type="scientific">Steinernema hermaphroditum</name>
    <dbReference type="NCBI Taxonomy" id="289476"/>
    <lineage>
        <taxon>Eukaryota</taxon>
        <taxon>Metazoa</taxon>
        <taxon>Ecdysozoa</taxon>
        <taxon>Nematoda</taxon>
        <taxon>Chromadorea</taxon>
        <taxon>Rhabditida</taxon>
        <taxon>Tylenchina</taxon>
        <taxon>Panagrolaimomorpha</taxon>
        <taxon>Strongyloidoidea</taxon>
        <taxon>Steinernematidae</taxon>
        <taxon>Steinernema</taxon>
    </lineage>
</organism>
<dbReference type="SUPFAM" id="SSF81321">
    <property type="entry name" value="Family A G protein-coupled receptor-like"/>
    <property type="match status" value="1"/>
</dbReference>
<keyword evidence="1" id="KW-0812">Transmembrane</keyword>
<feature type="transmembrane region" description="Helical" evidence="1">
    <location>
        <begin position="46"/>
        <end position="69"/>
    </location>
</feature>
<proteinExistence type="predicted"/>
<keyword evidence="1" id="KW-0472">Membrane</keyword>